<sequence>MDLKPVVGTGAIAAIALLIAYPAIAQSVPSTARNACIQRTAEEMGVATRIVSVTSAGPVSAESGAVTLFMRNNKTSQTAECRVNTIDNTVLSVNLGGGNSGGNAAGQNPEFWVVTASKTFLKANPGLLSKTVTNNVPGGTVLRNLRCQRQTLPTWCEVEFRDDPSVKGWAWTPNLSPYTASTSPSTPSTPCILRVER</sequence>
<name>A0A2T1ESY3_9CYAN</name>
<dbReference type="RefSeq" id="WP_106254268.1">
    <property type="nucleotide sequence ID" value="NZ_CAWNSW010000057.1"/>
</dbReference>
<protein>
    <submittedName>
        <fullName evidence="1">Uncharacterized protein</fullName>
    </submittedName>
</protein>
<accession>A0A2T1ESY3</accession>
<dbReference type="Proteomes" id="UP000239576">
    <property type="component" value="Unassembled WGS sequence"/>
</dbReference>
<reference evidence="1 2" key="2">
    <citation type="submission" date="2018-03" db="EMBL/GenBank/DDBJ databases">
        <title>The ancient ancestry and fast evolution of plastids.</title>
        <authorList>
            <person name="Moore K.R."/>
            <person name="Magnabosco C."/>
            <person name="Momper L."/>
            <person name="Gold D.A."/>
            <person name="Bosak T."/>
            <person name="Fournier G.P."/>
        </authorList>
    </citation>
    <scope>NUCLEOTIDE SEQUENCE [LARGE SCALE GENOMIC DNA]</scope>
    <source>
        <strain evidence="1 2">ULC18</strain>
    </source>
</reference>
<dbReference type="AlphaFoldDB" id="A0A2T1ESY3"/>
<evidence type="ECO:0000313" key="1">
    <source>
        <dbReference type="EMBL" id="PSB35835.1"/>
    </source>
</evidence>
<dbReference type="EMBL" id="PVWK01000001">
    <property type="protein sequence ID" value="PSB35835.1"/>
    <property type="molecule type" value="Genomic_DNA"/>
</dbReference>
<evidence type="ECO:0000313" key="2">
    <source>
        <dbReference type="Proteomes" id="UP000239576"/>
    </source>
</evidence>
<dbReference type="OrthoDB" id="964913at2"/>
<proteinExistence type="predicted"/>
<reference evidence="2" key="1">
    <citation type="submission" date="2018-02" db="EMBL/GenBank/DDBJ databases">
        <authorList>
            <person name="Moore K."/>
            <person name="Momper L."/>
        </authorList>
    </citation>
    <scope>NUCLEOTIDE SEQUENCE [LARGE SCALE GENOMIC DNA]</scope>
    <source>
        <strain evidence="2">ULC18</strain>
    </source>
</reference>
<organism evidence="1 2">
    <name type="scientific">Stenomitos frigidus ULC18</name>
    <dbReference type="NCBI Taxonomy" id="2107698"/>
    <lineage>
        <taxon>Bacteria</taxon>
        <taxon>Bacillati</taxon>
        <taxon>Cyanobacteriota</taxon>
        <taxon>Cyanophyceae</taxon>
        <taxon>Leptolyngbyales</taxon>
        <taxon>Leptolyngbyaceae</taxon>
        <taxon>Stenomitos</taxon>
    </lineage>
</organism>
<keyword evidence="2" id="KW-1185">Reference proteome</keyword>
<gene>
    <name evidence="1" type="ORF">C7B82_00005</name>
</gene>
<comment type="caution">
    <text evidence="1">The sequence shown here is derived from an EMBL/GenBank/DDBJ whole genome shotgun (WGS) entry which is preliminary data.</text>
</comment>